<comment type="caution">
    <text evidence="9">Lacks conserved residue(s) required for the propagation of feature annotation.</text>
</comment>
<dbReference type="Proteomes" id="UP000199394">
    <property type="component" value="Unassembled WGS sequence"/>
</dbReference>
<dbReference type="NCBIfam" id="TIGR00652">
    <property type="entry name" value="DapF"/>
    <property type="match status" value="1"/>
</dbReference>
<feature type="binding site" evidence="9">
    <location>
        <position position="11"/>
    </location>
    <ligand>
        <name>substrate</name>
    </ligand>
</feature>
<dbReference type="AlphaFoldDB" id="A0A1H3XGS0"/>
<evidence type="ECO:0000256" key="6">
    <source>
        <dbReference type="ARBA" id="ARBA00023154"/>
    </source>
</evidence>
<feature type="binding site" evidence="9">
    <location>
        <position position="194"/>
    </location>
    <ligand>
        <name>substrate</name>
    </ligand>
</feature>
<comment type="function">
    <text evidence="9">Catalyzes the stereoinversion of LL-2,6-diaminopimelate (L,L-DAP) to meso-diaminopimelate (meso-DAP), a precursor of L-lysine and an essential component of the bacterial peptidoglycan.</text>
</comment>
<evidence type="ECO:0000313" key="12">
    <source>
        <dbReference type="Proteomes" id="UP000199394"/>
    </source>
</evidence>
<dbReference type="EMBL" id="FNRK01000002">
    <property type="protein sequence ID" value="SDZ98131.1"/>
    <property type="molecule type" value="Genomic_DNA"/>
</dbReference>
<comment type="similarity">
    <text evidence="2 9">Belongs to the diaminopimelate epimerase family.</text>
</comment>
<feature type="binding site" evidence="9">
    <location>
        <begin position="72"/>
        <end position="73"/>
    </location>
    <ligand>
        <name>substrate</name>
    </ligand>
</feature>
<keyword evidence="6 9" id="KW-0457">Lysine biosynthesis</keyword>
<organism evidence="11 12">
    <name type="scientific">Eubacterium aggregans</name>
    <dbReference type="NCBI Taxonomy" id="81409"/>
    <lineage>
        <taxon>Bacteria</taxon>
        <taxon>Bacillati</taxon>
        <taxon>Bacillota</taxon>
        <taxon>Clostridia</taxon>
        <taxon>Eubacteriales</taxon>
        <taxon>Eubacteriaceae</taxon>
        <taxon>Eubacterium</taxon>
    </lineage>
</organism>
<feature type="active site" description="Proton donor" evidence="9">
    <location>
        <position position="71"/>
    </location>
</feature>
<evidence type="ECO:0000256" key="3">
    <source>
        <dbReference type="ARBA" id="ARBA00013080"/>
    </source>
</evidence>
<dbReference type="GO" id="GO:0008837">
    <property type="term" value="F:diaminopimelate epimerase activity"/>
    <property type="evidence" value="ECO:0007669"/>
    <property type="project" value="UniProtKB-UniRule"/>
</dbReference>
<dbReference type="InterPro" id="IPR001653">
    <property type="entry name" value="DAP_epimerase_DapF"/>
</dbReference>
<dbReference type="HAMAP" id="MF_00197">
    <property type="entry name" value="DAP_epimerase"/>
    <property type="match status" value="1"/>
</dbReference>
<feature type="active site" evidence="10">
    <location>
        <position position="71"/>
    </location>
</feature>
<dbReference type="RefSeq" id="WP_090304352.1">
    <property type="nucleotide sequence ID" value="NZ_FNRK01000002.1"/>
</dbReference>
<evidence type="ECO:0000256" key="4">
    <source>
        <dbReference type="ARBA" id="ARBA00022490"/>
    </source>
</evidence>
<comment type="catalytic activity">
    <reaction evidence="8 9">
        <text>(2S,6S)-2,6-diaminopimelate = meso-2,6-diaminopimelate</text>
        <dbReference type="Rhea" id="RHEA:15393"/>
        <dbReference type="ChEBI" id="CHEBI:57609"/>
        <dbReference type="ChEBI" id="CHEBI:57791"/>
        <dbReference type="EC" id="5.1.1.7"/>
    </reaction>
</comment>
<dbReference type="PROSITE" id="PS01326">
    <property type="entry name" value="DAP_EPIMERASE"/>
    <property type="match status" value="1"/>
</dbReference>
<evidence type="ECO:0000256" key="10">
    <source>
        <dbReference type="PROSITE-ProRule" id="PRU10125"/>
    </source>
</evidence>
<dbReference type="InterPro" id="IPR018510">
    <property type="entry name" value="DAP_epimerase_AS"/>
</dbReference>
<dbReference type="GO" id="GO:0009089">
    <property type="term" value="P:lysine biosynthetic process via diaminopimelate"/>
    <property type="evidence" value="ECO:0007669"/>
    <property type="project" value="UniProtKB-UniRule"/>
</dbReference>
<evidence type="ECO:0000256" key="5">
    <source>
        <dbReference type="ARBA" id="ARBA00022605"/>
    </source>
</evidence>
<keyword evidence="5 9" id="KW-0028">Amino-acid biosynthesis</keyword>
<dbReference type="SUPFAM" id="SSF54506">
    <property type="entry name" value="Diaminopimelate epimerase-like"/>
    <property type="match status" value="2"/>
</dbReference>
<proteinExistence type="inferred from homology"/>
<comment type="pathway">
    <text evidence="1 9">Amino-acid biosynthesis; L-lysine biosynthesis via DAP pathway; DL-2,6-diaminopimelate from LL-2,6-diaminopimelate: step 1/1.</text>
</comment>
<gene>
    <name evidence="9" type="primary">dapF</name>
    <name evidence="11" type="ORF">SAMN04515656_10240</name>
</gene>
<accession>A0A1H3XGS0</accession>
<feature type="active site" description="Proton acceptor" evidence="9">
    <location>
        <position position="221"/>
    </location>
</feature>
<dbReference type="PANTHER" id="PTHR31689:SF0">
    <property type="entry name" value="DIAMINOPIMELATE EPIMERASE"/>
    <property type="match status" value="1"/>
</dbReference>
<dbReference type="Gene3D" id="3.10.310.10">
    <property type="entry name" value="Diaminopimelate Epimerase, Chain A, domain 1"/>
    <property type="match status" value="2"/>
</dbReference>
<evidence type="ECO:0000313" key="11">
    <source>
        <dbReference type="EMBL" id="SDZ98131.1"/>
    </source>
</evidence>
<name>A0A1H3XGS0_9FIRM</name>
<keyword evidence="7 9" id="KW-0413">Isomerase</keyword>
<evidence type="ECO:0000256" key="1">
    <source>
        <dbReference type="ARBA" id="ARBA00005196"/>
    </source>
</evidence>
<feature type="binding site" evidence="9">
    <location>
        <position position="62"/>
    </location>
    <ligand>
        <name>substrate</name>
    </ligand>
</feature>
<sequence>MKFTKMQGTGNDFVMIDNIEGTLHLTPDEIAGLCDRHFGVGADGLILVESSATQEVFMNYYNSDGSTAEMCGNGVRCLAKYVVDQGIVAHNGPTTVETRAGKIVVEVESGGGAVSQVRVDMGKVDFKAEHIPVIAKTQEVLGEQISCGGVCYTYGCASMGNPHMTVLVEDLSQCPLEKLGAYFENHEMFPEKCNISFAQVIDGGHIRMDTWERGAGRTLACGTGTCSAVAVLGRLGLVDDVVEATLSGGRLTIAVKDGRVTMSGPATTVFTGEIEIRKLGESL</sequence>
<keyword evidence="12" id="KW-1185">Reference proteome</keyword>
<feature type="site" description="Could be important to modulate the pK values of the two catalytic cysteine residues" evidence="9">
    <location>
        <position position="212"/>
    </location>
</feature>
<dbReference type="EC" id="5.1.1.7" evidence="3 9"/>
<feature type="binding site" evidence="9">
    <location>
        <begin position="212"/>
        <end position="213"/>
    </location>
    <ligand>
        <name>substrate</name>
    </ligand>
</feature>
<evidence type="ECO:0000256" key="7">
    <source>
        <dbReference type="ARBA" id="ARBA00023235"/>
    </source>
</evidence>
<reference evidence="11 12" key="1">
    <citation type="submission" date="2016-10" db="EMBL/GenBank/DDBJ databases">
        <authorList>
            <person name="de Groot N.N."/>
        </authorList>
    </citation>
    <scope>NUCLEOTIDE SEQUENCE [LARGE SCALE GENOMIC DNA]</scope>
    <source>
        <strain evidence="11 12">SR12</strain>
    </source>
</reference>
<evidence type="ECO:0000256" key="2">
    <source>
        <dbReference type="ARBA" id="ARBA00010219"/>
    </source>
</evidence>
<comment type="subunit">
    <text evidence="9">Homodimer.</text>
</comment>
<dbReference type="PANTHER" id="PTHR31689">
    <property type="entry name" value="DIAMINOPIMELATE EPIMERASE, CHLOROPLASTIC"/>
    <property type="match status" value="1"/>
</dbReference>
<keyword evidence="4 9" id="KW-0963">Cytoplasm</keyword>
<dbReference type="UniPathway" id="UPA00034">
    <property type="reaction ID" value="UER00025"/>
</dbReference>
<protein>
    <recommendedName>
        <fullName evidence="3 9">Diaminopimelate epimerase</fullName>
        <shortName evidence="9">DAP epimerase</shortName>
        <ecNumber evidence="3 9">5.1.1.7</ecNumber>
    </recommendedName>
    <alternativeName>
        <fullName evidence="9">PLP-independent amino acid racemase</fullName>
    </alternativeName>
</protein>
<feature type="binding site" evidence="9">
    <location>
        <position position="161"/>
    </location>
    <ligand>
        <name>substrate</name>
    </ligand>
</feature>
<dbReference type="FunFam" id="3.10.310.10:FF:000001">
    <property type="entry name" value="Diaminopimelate epimerase"/>
    <property type="match status" value="1"/>
</dbReference>
<dbReference type="GO" id="GO:0005829">
    <property type="term" value="C:cytosol"/>
    <property type="evidence" value="ECO:0007669"/>
    <property type="project" value="TreeGrafter"/>
</dbReference>
<evidence type="ECO:0000256" key="8">
    <source>
        <dbReference type="ARBA" id="ARBA00051712"/>
    </source>
</evidence>
<dbReference type="STRING" id="81409.SAMN04515656_10240"/>
<feature type="site" description="Could be important to modulate the pK values of the two catalytic cysteine residues" evidence="9">
    <location>
        <position position="163"/>
    </location>
</feature>
<feature type="binding site" evidence="9">
    <location>
        <begin position="222"/>
        <end position="223"/>
    </location>
    <ligand>
        <name>substrate</name>
    </ligand>
</feature>
<dbReference type="OrthoDB" id="9805408at2"/>
<comment type="subcellular location">
    <subcellularLocation>
        <location evidence="9">Cytoplasm</location>
    </subcellularLocation>
</comment>
<evidence type="ECO:0000256" key="9">
    <source>
        <dbReference type="HAMAP-Rule" id="MF_00197"/>
    </source>
</evidence>
<dbReference type="Pfam" id="PF01678">
    <property type="entry name" value="DAP_epimerase"/>
    <property type="match status" value="2"/>
</dbReference>